<keyword evidence="2" id="KW-1185">Reference proteome</keyword>
<evidence type="ECO:0000313" key="1">
    <source>
        <dbReference type="EMBL" id="KAH7966780.1"/>
    </source>
</evidence>
<sequence length="217" mass="24260">MKQRGVQYRHPRVCLLVLNGFPPLVMVCRGGFVSEPLARFVLAISRLRPLCFADRRVDADACPPDEVACLQCPNGFTADYLREELARRNLDATGSKEEIISRLIADIAPNRSTTPPLPSPDSAASTQRCNITPLPPSPQFKSLLFQTSPHRFLHTVETTAFQRPTGLKSWNELESWLRGNLQPYSPSPWENFVEQPLIGKPSLVVNAQRGKPSDKRS</sequence>
<name>A0ACB8DFM2_DERSI</name>
<dbReference type="Proteomes" id="UP000821865">
    <property type="component" value="Chromosome 2"/>
</dbReference>
<gene>
    <name evidence="1" type="ORF">HPB49_019486</name>
</gene>
<accession>A0ACB8DFM2</accession>
<comment type="caution">
    <text evidence="1">The sequence shown here is derived from an EMBL/GenBank/DDBJ whole genome shotgun (WGS) entry which is preliminary data.</text>
</comment>
<protein>
    <submittedName>
        <fullName evidence="1">Uncharacterized protein</fullName>
    </submittedName>
</protein>
<organism evidence="1 2">
    <name type="scientific">Dermacentor silvarum</name>
    <name type="common">Tick</name>
    <dbReference type="NCBI Taxonomy" id="543639"/>
    <lineage>
        <taxon>Eukaryota</taxon>
        <taxon>Metazoa</taxon>
        <taxon>Ecdysozoa</taxon>
        <taxon>Arthropoda</taxon>
        <taxon>Chelicerata</taxon>
        <taxon>Arachnida</taxon>
        <taxon>Acari</taxon>
        <taxon>Parasitiformes</taxon>
        <taxon>Ixodida</taxon>
        <taxon>Ixodoidea</taxon>
        <taxon>Ixodidae</taxon>
        <taxon>Rhipicephalinae</taxon>
        <taxon>Dermacentor</taxon>
    </lineage>
</organism>
<proteinExistence type="predicted"/>
<evidence type="ECO:0000313" key="2">
    <source>
        <dbReference type="Proteomes" id="UP000821865"/>
    </source>
</evidence>
<reference evidence="1" key="1">
    <citation type="submission" date="2020-05" db="EMBL/GenBank/DDBJ databases">
        <title>Large-scale comparative analyses of tick genomes elucidate their genetic diversity and vector capacities.</title>
        <authorList>
            <person name="Jia N."/>
            <person name="Wang J."/>
            <person name="Shi W."/>
            <person name="Du L."/>
            <person name="Sun Y."/>
            <person name="Zhan W."/>
            <person name="Jiang J."/>
            <person name="Wang Q."/>
            <person name="Zhang B."/>
            <person name="Ji P."/>
            <person name="Sakyi L.B."/>
            <person name="Cui X."/>
            <person name="Yuan T."/>
            <person name="Jiang B."/>
            <person name="Yang W."/>
            <person name="Lam T.T.-Y."/>
            <person name="Chang Q."/>
            <person name="Ding S."/>
            <person name="Wang X."/>
            <person name="Zhu J."/>
            <person name="Ruan X."/>
            <person name="Zhao L."/>
            <person name="Wei J."/>
            <person name="Que T."/>
            <person name="Du C."/>
            <person name="Cheng J."/>
            <person name="Dai P."/>
            <person name="Han X."/>
            <person name="Huang E."/>
            <person name="Gao Y."/>
            <person name="Liu J."/>
            <person name="Shao H."/>
            <person name="Ye R."/>
            <person name="Li L."/>
            <person name="Wei W."/>
            <person name="Wang X."/>
            <person name="Wang C."/>
            <person name="Yang T."/>
            <person name="Huo Q."/>
            <person name="Li W."/>
            <person name="Guo W."/>
            <person name="Chen H."/>
            <person name="Zhou L."/>
            <person name="Ni X."/>
            <person name="Tian J."/>
            <person name="Zhou Y."/>
            <person name="Sheng Y."/>
            <person name="Liu T."/>
            <person name="Pan Y."/>
            <person name="Xia L."/>
            <person name="Li J."/>
            <person name="Zhao F."/>
            <person name="Cao W."/>
        </authorList>
    </citation>
    <scope>NUCLEOTIDE SEQUENCE</scope>
    <source>
        <strain evidence="1">Dsil-2018</strain>
    </source>
</reference>
<dbReference type="EMBL" id="CM023471">
    <property type="protein sequence ID" value="KAH7966780.1"/>
    <property type="molecule type" value="Genomic_DNA"/>
</dbReference>